<dbReference type="RefSeq" id="WP_369742161.1">
    <property type="nucleotide sequence ID" value="NZ_JBGEDP010000003.1"/>
</dbReference>
<evidence type="ECO:0000256" key="2">
    <source>
        <dbReference type="SAM" id="Phobius"/>
    </source>
</evidence>
<evidence type="ECO:0000313" key="4">
    <source>
        <dbReference type="Proteomes" id="UP001564760"/>
    </source>
</evidence>
<keyword evidence="4" id="KW-1185">Reference proteome</keyword>
<comment type="caution">
    <text evidence="3">The sequence shown here is derived from an EMBL/GenBank/DDBJ whole genome shotgun (WGS) entry which is preliminary data.</text>
</comment>
<evidence type="ECO:0008006" key="5">
    <source>
        <dbReference type="Google" id="ProtNLM"/>
    </source>
</evidence>
<feature type="compositionally biased region" description="Low complexity" evidence="1">
    <location>
        <begin position="48"/>
        <end position="67"/>
    </location>
</feature>
<gene>
    <name evidence="3" type="ORF">AB8998_31310</name>
</gene>
<dbReference type="EMBL" id="JBGEDP010000003">
    <property type="protein sequence ID" value="MEY8019136.1"/>
    <property type="molecule type" value="Genomic_DNA"/>
</dbReference>
<feature type="transmembrane region" description="Helical" evidence="2">
    <location>
        <begin position="21"/>
        <end position="39"/>
    </location>
</feature>
<sequence length="222" mass="22917">MMRRIPLLWWRIRGQVRRVPARARWVLVIGVIALGGLAWQHHDHAGAGHDASSSSSTPSSAAPSGAAPPGGGDQGGDPGAFANEPGLGPTPVVDSSVESARATAQRFATNFASPGASAQDWYARLAPDLSAQLQEQYRLTDLRNVPQATVQAVTGPLNQMPGTMAFDITYSDSTRVEVRVEMGTEGWKVINVLPLDSAGGSAAGDPALGGTAGSTIPGVGAQ</sequence>
<feature type="compositionally biased region" description="Gly residues" evidence="1">
    <location>
        <begin position="68"/>
        <end position="78"/>
    </location>
</feature>
<proteinExistence type="predicted"/>
<name>A0ABV4CCI0_9MYCO</name>
<protein>
    <recommendedName>
        <fullName evidence="5">DUF3828 domain-containing protein</fullName>
    </recommendedName>
</protein>
<evidence type="ECO:0000313" key="3">
    <source>
        <dbReference type="EMBL" id="MEY8019136.1"/>
    </source>
</evidence>
<keyword evidence="2" id="KW-0812">Transmembrane</keyword>
<evidence type="ECO:0000256" key="1">
    <source>
        <dbReference type="SAM" id="MobiDB-lite"/>
    </source>
</evidence>
<feature type="region of interest" description="Disordered" evidence="1">
    <location>
        <begin position="43"/>
        <end position="99"/>
    </location>
</feature>
<keyword evidence="2" id="KW-1133">Transmembrane helix</keyword>
<dbReference type="Proteomes" id="UP001564760">
    <property type="component" value="Unassembled WGS sequence"/>
</dbReference>
<reference evidence="3 4" key="1">
    <citation type="submission" date="2024-08" db="EMBL/GenBank/DDBJ databases">
        <title>Mycobacterium servetensis sp. nov., a novel rapid-growing mycobacterial species recovered from a human patient in Zaragoza, Spain.</title>
        <authorList>
            <person name="Tristancho-Baro A.I."/>
            <person name="Buenestado-Serrano S."/>
            <person name="Garcia De Viedma D."/>
            <person name="Milagro-Beamonte A."/>
            <person name="Burillo N."/>
            <person name="Sanz S."/>
            <person name="Lopez-Calleja A.I."/>
            <person name="Penas-Utrilla D."/>
            <person name="Guardingo M."/>
            <person name="Garcia M.J."/>
            <person name="Vinuelas-Bayon J."/>
        </authorList>
    </citation>
    <scope>NUCLEOTIDE SEQUENCE [LARGE SCALE GENOMIC DNA]</scope>
    <source>
        <strain evidence="4">HUMS_12744610</strain>
    </source>
</reference>
<keyword evidence="2" id="KW-0472">Membrane</keyword>
<organism evidence="3 4">
    <name type="scientific">Mycobacterium servetii</name>
    <dbReference type="NCBI Taxonomy" id="3237418"/>
    <lineage>
        <taxon>Bacteria</taxon>
        <taxon>Bacillati</taxon>
        <taxon>Actinomycetota</taxon>
        <taxon>Actinomycetes</taxon>
        <taxon>Mycobacteriales</taxon>
        <taxon>Mycobacteriaceae</taxon>
        <taxon>Mycobacterium</taxon>
    </lineage>
</organism>
<accession>A0ABV4CCI0</accession>